<dbReference type="RefSeq" id="WP_120384066.1">
    <property type="nucleotide sequence ID" value="NZ_RAXT01000016.1"/>
</dbReference>
<dbReference type="PANTHER" id="PTHR13593:SF113">
    <property type="entry name" value="SI:DKEY-266F7.9"/>
    <property type="match status" value="1"/>
</dbReference>
<name>A0A3A8ET72_9GAMM</name>
<dbReference type="Pfam" id="PF00388">
    <property type="entry name" value="PI-PLC-X"/>
    <property type="match status" value="1"/>
</dbReference>
<comment type="caution">
    <text evidence="7">The sequence shown here is derived from an EMBL/GenBank/DDBJ whole genome shotgun (WGS) entry which is preliminary data.</text>
</comment>
<feature type="domain" description="Phosphatidylinositol-specific phospholipase C X" evidence="6">
    <location>
        <begin position="51"/>
        <end position="168"/>
    </location>
</feature>
<keyword evidence="8" id="KW-1185">Reference proteome</keyword>
<dbReference type="GO" id="GO:0004436">
    <property type="term" value="F:phosphatidylinositol diacylglycerol-lyase activity"/>
    <property type="evidence" value="ECO:0007669"/>
    <property type="project" value="UniProtKB-EC"/>
</dbReference>
<dbReference type="EMBL" id="RAXT01000016">
    <property type="protein sequence ID" value="RKG37795.1"/>
    <property type="molecule type" value="Genomic_DNA"/>
</dbReference>
<proteinExistence type="predicted"/>
<evidence type="ECO:0000259" key="6">
    <source>
        <dbReference type="Pfam" id="PF00388"/>
    </source>
</evidence>
<dbReference type="Proteomes" id="UP000280405">
    <property type="component" value="Unassembled WGS sequence"/>
</dbReference>
<comment type="catalytic activity">
    <reaction evidence="1">
        <text>a 1,2-diacyl-sn-glycero-3-phospho-(1D-myo-inositol) = 1D-myo-inositol 1,2-cyclic phosphate + a 1,2-diacyl-sn-glycerol</text>
        <dbReference type="Rhea" id="RHEA:17093"/>
        <dbReference type="ChEBI" id="CHEBI:17815"/>
        <dbReference type="ChEBI" id="CHEBI:57880"/>
        <dbReference type="ChEBI" id="CHEBI:58484"/>
        <dbReference type="EC" id="4.6.1.13"/>
    </reaction>
</comment>
<evidence type="ECO:0000313" key="7">
    <source>
        <dbReference type="EMBL" id="RKG37795.1"/>
    </source>
</evidence>
<dbReference type="PANTHER" id="PTHR13593">
    <property type="match status" value="1"/>
</dbReference>
<evidence type="ECO:0000256" key="2">
    <source>
        <dbReference type="ARBA" id="ARBA00012581"/>
    </source>
</evidence>
<dbReference type="InterPro" id="IPR017946">
    <property type="entry name" value="PLC-like_Pdiesterase_TIM-brl"/>
</dbReference>
<evidence type="ECO:0000256" key="4">
    <source>
        <dbReference type="ARBA" id="ARBA00030474"/>
    </source>
</evidence>
<evidence type="ECO:0000256" key="1">
    <source>
        <dbReference type="ARBA" id="ARBA00001316"/>
    </source>
</evidence>
<reference evidence="7 8" key="1">
    <citation type="submission" date="2018-09" db="EMBL/GenBank/DDBJ databases">
        <title>The draft genome of Acinetobacter spp. strains.</title>
        <authorList>
            <person name="Qin J."/>
            <person name="Feng Y."/>
            <person name="Zong Z."/>
        </authorList>
    </citation>
    <scope>NUCLEOTIDE SEQUENCE [LARGE SCALE GENOMIC DNA]</scope>
    <source>
        <strain evidence="7 8">WCHAc060115</strain>
    </source>
</reference>
<evidence type="ECO:0000313" key="8">
    <source>
        <dbReference type="Proteomes" id="UP000280405"/>
    </source>
</evidence>
<dbReference type="GO" id="GO:0006629">
    <property type="term" value="P:lipid metabolic process"/>
    <property type="evidence" value="ECO:0007669"/>
    <property type="project" value="InterPro"/>
</dbReference>
<protein>
    <recommendedName>
        <fullName evidence="3">1-phosphatidylinositol phosphodiesterase</fullName>
        <ecNumber evidence="2">4.6.1.13</ecNumber>
    </recommendedName>
    <alternativeName>
        <fullName evidence="4">Phosphatidylinositol diacylglycerol-lyase</fullName>
    </alternativeName>
    <alternativeName>
        <fullName evidence="5">Phosphatidylinositol-specific phospholipase C</fullName>
    </alternativeName>
</protein>
<dbReference type="GO" id="GO:0008081">
    <property type="term" value="F:phosphoric diester hydrolase activity"/>
    <property type="evidence" value="ECO:0007669"/>
    <property type="project" value="InterPro"/>
</dbReference>
<accession>A0A3A8ET72</accession>
<dbReference type="InterPro" id="IPR051057">
    <property type="entry name" value="PI-PLC_domain"/>
</dbReference>
<dbReference type="EC" id="4.6.1.13" evidence="2"/>
<dbReference type="OrthoDB" id="6672601at2"/>
<dbReference type="InterPro" id="IPR000909">
    <property type="entry name" value="PLipase_C_PInositol-sp_X_dom"/>
</dbReference>
<evidence type="ECO:0000256" key="5">
    <source>
        <dbReference type="ARBA" id="ARBA00030782"/>
    </source>
</evidence>
<sequence length="312" mass="36372">MNLGINKHVYSVATHNWMRHLNPNLKLSEITIPGTHCSATYNFDDSMNHLKHQNYTLLEQLHDGIRYLDIQLACTHPEDYTLSVIHDRYHCQINFEQVLLTCKSFLKRNPTEIICIQIAQRETKFFNFKRNFMYHLEEYLIEGDKTYFSECDHNTTLSELRGKIVFFNHCTAISEIGIPCPAGLYEYSNHLDQKFRILPLQYQTETSGQIAAIKRVIDEASTNNDDTLYISYNCVQTHSEKETPYDLAWGNGLTAYPVMNKSLMVILENLPNHPARIGVILLDYYRNMDKNGFNLTKTLIELNLRYSVKNFI</sequence>
<dbReference type="AlphaFoldDB" id="A0A3A8ET72"/>
<organism evidence="7 8">
    <name type="scientific">Acinetobacter rongchengensis</name>
    <dbReference type="NCBI Taxonomy" id="2419601"/>
    <lineage>
        <taxon>Bacteria</taxon>
        <taxon>Pseudomonadati</taxon>
        <taxon>Pseudomonadota</taxon>
        <taxon>Gammaproteobacteria</taxon>
        <taxon>Moraxellales</taxon>
        <taxon>Moraxellaceae</taxon>
        <taxon>Acinetobacter</taxon>
    </lineage>
</organism>
<dbReference type="SUPFAM" id="SSF51695">
    <property type="entry name" value="PLC-like phosphodiesterases"/>
    <property type="match status" value="1"/>
</dbReference>
<evidence type="ECO:0000256" key="3">
    <source>
        <dbReference type="ARBA" id="ARBA00019758"/>
    </source>
</evidence>
<dbReference type="Gene3D" id="3.20.20.190">
    <property type="entry name" value="Phosphatidylinositol (PI) phosphodiesterase"/>
    <property type="match status" value="1"/>
</dbReference>
<gene>
    <name evidence="7" type="ORF">D7V20_09580</name>
</gene>